<gene>
    <name evidence="6" type="ORF">PIB30_096896</name>
</gene>
<dbReference type="SUPFAM" id="SSF48576">
    <property type="entry name" value="Terpenoid synthases"/>
    <property type="match status" value="1"/>
</dbReference>
<accession>A0ABU6UVP1</accession>
<dbReference type="PANTHER" id="PTHR31225">
    <property type="entry name" value="OS04G0344100 PROTEIN-RELATED"/>
    <property type="match status" value="1"/>
</dbReference>
<evidence type="ECO:0000259" key="5">
    <source>
        <dbReference type="Pfam" id="PF03936"/>
    </source>
</evidence>
<dbReference type="SFLD" id="SFLDG01019">
    <property type="entry name" value="Terpene_Cyclase_Like_1_C_Termi"/>
    <property type="match status" value="1"/>
</dbReference>
<feature type="non-terminal residue" evidence="6">
    <location>
        <position position="726"/>
    </location>
</feature>
<feature type="domain" description="Terpene synthase metal-binding" evidence="5">
    <location>
        <begin position="215"/>
        <end position="452"/>
    </location>
</feature>
<evidence type="ECO:0000256" key="1">
    <source>
        <dbReference type="ARBA" id="ARBA00001946"/>
    </source>
</evidence>
<dbReference type="SUPFAM" id="SSF48239">
    <property type="entry name" value="Terpenoid cyclases/Protein prenyltransferases"/>
    <property type="match status" value="2"/>
</dbReference>
<dbReference type="InterPro" id="IPR001906">
    <property type="entry name" value="Terpene_synth_N"/>
</dbReference>
<evidence type="ECO:0000313" key="6">
    <source>
        <dbReference type="EMBL" id="MED6165159.1"/>
    </source>
</evidence>
<dbReference type="InterPro" id="IPR008930">
    <property type="entry name" value="Terpenoid_cyclase/PrenylTrfase"/>
</dbReference>
<evidence type="ECO:0000259" key="4">
    <source>
        <dbReference type="Pfam" id="PF01397"/>
    </source>
</evidence>
<organism evidence="6 7">
    <name type="scientific">Stylosanthes scabra</name>
    <dbReference type="NCBI Taxonomy" id="79078"/>
    <lineage>
        <taxon>Eukaryota</taxon>
        <taxon>Viridiplantae</taxon>
        <taxon>Streptophyta</taxon>
        <taxon>Embryophyta</taxon>
        <taxon>Tracheophyta</taxon>
        <taxon>Spermatophyta</taxon>
        <taxon>Magnoliopsida</taxon>
        <taxon>eudicotyledons</taxon>
        <taxon>Gunneridae</taxon>
        <taxon>Pentapetalae</taxon>
        <taxon>rosids</taxon>
        <taxon>fabids</taxon>
        <taxon>Fabales</taxon>
        <taxon>Fabaceae</taxon>
        <taxon>Papilionoideae</taxon>
        <taxon>50 kb inversion clade</taxon>
        <taxon>dalbergioids sensu lato</taxon>
        <taxon>Dalbergieae</taxon>
        <taxon>Pterocarpus clade</taxon>
        <taxon>Stylosanthes</taxon>
    </lineage>
</organism>
<dbReference type="EMBL" id="JASCZI010123166">
    <property type="protein sequence ID" value="MED6165159.1"/>
    <property type="molecule type" value="Genomic_DNA"/>
</dbReference>
<dbReference type="Pfam" id="PF01397">
    <property type="entry name" value="Terpene_synth"/>
    <property type="match status" value="2"/>
</dbReference>
<dbReference type="Gene3D" id="1.50.10.130">
    <property type="entry name" value="Terpene synthase, N-terminal domain"/>
    <property type="match status" value="2"/>
</dbReference>
<dbReference type="InterPro" id="IPR034741">
    <property type="entry name" value="Terpene_cyclase-like_1_C"/>
</dbReference>
<dbReference type="Proteomes" id="UP001341840">
    <property type="component" value="Unassembled WGS sequence"/>
</dbReference>
<keyword evidence="2" id="KW-0479">Metal-binding</keyword>
<protein>
    <submittedName>
        <fullName evidence="6">Uncharacterized protein</fullName>
    </submittedName>
</protein>
<sequence length="726" mass="84212">MKKLISEEDPMESLCMVDLIQRLGIEHHFEEHIEAALEKQHFIVSRDPIHFVQTHQLDKLALTFRLLRQGGYSVNADIFESLINNKVNFREGYGEDVKGLIALHEAAQLSIGEEDTTLEDAGLLSRELLHSWLSSRHQGHHHNHDEVQYVASCLQQPLHHNLPRFMDKTILLRNFKADDKDSMCFMELAEINSCIVRIMNQHEGLQVSKWWKGQDMGEEAKFAGYEALKWYMWSMTCFTDPSFSQQRIELTKCIALVYVIDDIFDVYGTLDQLTLFTDAVKRWELVGTEQLPEFMKTCLRALYQITNDFAHKVYKKHGFNPINTLKNSWIRLANAFLEETRWLSCVELPKSEEYLKQAMVTTGVHVALVHAFCLFDQNITNETLAILDDFPTIIYSVAKILRLSDDLEGHKDNKNQRGFDGSYIECYMREHEQVSAEDAERHVEELISMEWKNLNRQVLLGCTDHQQQFPSSFTKFCLNAARMVPLMYHYRTNPSFSNLHQYVKSIANDILYAKEAVLLKEAKHVMNKFISEEDPMESLCMVDFIQRLGIDHHFQEHIETALEKQHFIVSRDAIHFVQTHQLDKLALSFRLLRQGGYCVNADIFESLTNNKVKFREGYGEDVKGLIALHEAAQLSIGEEDTTLEDAGLLSRELLHSWLSRNQGHHHQYVASCLQQPLHHNLPRFMDKTILLRNFKPSKEAMCFMELAEINSCIIRIKNQHEGLQVS</sequence>
<comment type="cofactor">
    <cofactor evidence="1">
        <name>Mg(2+)</name>
        <dbReference type="ChEBI" id="CHEBI:18420"/>
    </cofactor>
</comment>
<evidence type="ECO:0000313" key="7">
    <source>
        <dbReference type="Proteomes" id="UP001341840"/>
    </source>
</evidence>
<dbReference type="SFLD" id="SFLDS00005">
    <property type="entry name" value="Isoprenoid_Synthase_Type_I"/>
    <property type="match status" value="1"/>
</dbReference>
<evidence type="ECO:0000256" key="3">
    <source>
        <dbReference type="ARBA" id="ARBA00022842"/>
    </source>
</evidence>
<dbReference type="InterPro" id="IPR008949">
    <property type="entry name" value="Isoprenoid_synthase_dom_sf"/>
</dbReference>
<name>A0ABU6UVP1_9FABA</name>
<dbReference type="InterPro" id="IPR050148">
    <property type="entry name" value="Terpene_synthase-like"/>
</dbReference>
<keyword evidence="3" id="KW-0460">Magnesium</keyword>
<evidence type="ECO:0000256" key="2">
    <source>
        <dbReference type="ARBA" id="ARBA00022723"/>
    </source>
</evidence>
<feature type="domain" description="Terpene synthase N-terminal" evidence="4">
    <location>
        <begin position="6"/>
        <end position="149"/>
    </location>
</feature>
<keyword evidence="7" id="KW-1185">Reference proteome</keyword>
<feature type="domain" description="Terpene synthase N-terminal" evidence="4">
    <location>
        <begin position="512"/>
        <end position="663"/>
    </location>
</feature>
<dbReference type="Gene3D" id="1.10.600.10">
    <property type="entry name" value="Farnesyl Diphosphate Synthase"/>
    <property type="match status" value="1"/>
</dbReference>
<dbReference type="InterPro" id="IPR036965">
    <property type="entry name" value="Terpene_synth_N_sf"/>
</dbReference>
<dbReference type="PANTHER" id="PTHR31225:SF73">
    <property type="entry name" value="NERYL DIPHOSPHATE DIPHOSPHATASE, CHLOROPLASTIC"/>
    <property type="match status" value="1"/>
</dbReference>
<dbReference type="Pfam" id="PF03936">
    <property type="entry name" value="Terpene_synth_C"/>
    <property type="match status" value="1"/>
</dbReference>
<reference evidence="6 7" key="1">
    <citation type="journal article" date="2023" name="Plants (Basel)">
        <title>Bridging the Gap: Combining Genomics and Transcriptomics Approaches to Understand Stylosanthes scabra, an Orphan Legume from the Brazilian Caatinga.</title>
        <authorList>
            <person name="Ferreira-Neto J.R.C."/>
            <person name="da Silva M.D."/>
            <person name="Binneck E."/>
            <person name="de Melo N.F."/>
            <person name="da Silva R.H."/>
            <person name="de Melo A.L.T.M."/>
            <person name="Pandolfi V."/>
            <person name="Bustamante F.O."/>
            <person name="Brasileiro-Vidal A.C."/>
            <person name="Benko-Iseppon A.M."/>
        </authorList>
    </citation>
    <scope>NUCLEOTIDE SEQUENCE [LARGE SCALE GENOMIC DNA]</scope>
    <source>
        <tissue evidence="6">Leaves</tissue>
    </source>
</reference>
<proteinExistence type="predicted"/>
<dbReference type="InterPro" id="IPR005630">
    <property type="entry name" value="Terpene_synthase_metal-bd"/>
</dbReference>
<comment type="caution">
    <text evidence="6">The sequence shown here is derived from an EMBL/GenBank/DDBJ whole genome shotgun (WGS) entry which is preliminary data.</text>
</comment>